<evidence type="ECO:0000313" key="1">
    <source>
        <dbReference type="EMBL" id="MBD8006718.1"/>
    </source>
</evidence>
<name>A0ABR8VPN4_9BACI</name>
<gene>
    <name evidence="1" type="ORF">H9631_16685</name>
</gene>
<evidence type="ECO:0000313" key="2">
    <source>
        <dbReference type="Proteomes" id="UP000648182"/>
    </source>
</evidence>
<protein>
    <recommendedName>
        <fullName evidence="3">Bacterial Pleckstrin homology domain-containing protein</fullName>
    </recommendedName>
</protein>
<dbReference type="EMBL" id="JACSPV010000036">
    <property type="protein sequence ID" value="MBD8006718.1"/>
    <property type="molecule type" value="Genomic_DNA"/>
</dbReference>
<organism evidence="1 2">
    <name type="scientific">Bacillus norwichensis</name>
    <dbReference type="NCBI Taxonomy" id="2762217"/>
    <lineage>
        <taxon>Bacteria</taxon>
        <taxon>Bacillati</taxon>
        <taxon>Bacillota</taxon>
        <taxon>Bacilli</taxon>
        <taxon>Bacillales</taxon>
        <taxon>Bacillaceae</taxon>
        <taxon>Bacillus</taxon>
    </lineage>
</organism>
<sequence length="123" mass="14146">MSFQVVSNDNELLLNISGWTAALTMRKEIKIPYTLIEEIRVGSYSFPWKTAIKRTGITTSGQKAGIFIIEGKKYFMAYHNANEIIMLRLKEHEFDYVVFESGNKEQLVNDIKKHCPSINIAQM</sequence>
<evidence type="ECO:0008006" key="3">
    <source>
        <dbReference type="Google" id="ProtNLM"/>
    </source>
</evidence>
<keyword evidence="2" id="KW-1185">Reference proteome</keyword>
<dbReference type="RefSeq" id="WP_191814814.1">
    <property type="nucleotide sequence ID" value="NZ_JACSPV010000036.1"/>
</dbReference>
<comment type="caution">
    <text evidence="1">The sequence shown here is derived from an EMBL/GenBank/DDBJ whole genome shotgun (WGS) entry which is preliminary data.</text>
</comment>
<dbReference type="Proteomes" id="UP000648182">
    <property type="component" value="Unassembled WGS sequence"/>
</dbReference>
<reference evidence="1 2" key="1">
    <citation type="submission" date="2020-08" db="EMBL/GenBank/DDBJ databases">
        <title>A Genomic Blueprint of the Chicken Gut Microbiome.</title>
        <authorList>
            <person name="Gilroy R."/>
            <person name="Ravi A."/>
            <person name="Getino M."/>
            <person name="Pursley I."/>
            <person name="Horton D.L."/>
            <person name="Alikhan N.-F."/>
            <person name="Baker D."/>
            <person name="Gharbi K."/>
            <person name="Hall N."/>
            <person name="Watson M."/>
            <person name="Adriaenssens E.M."/>
            <person name="Foster-Nyarko E."/>
            <person name="Jarju S."/>
            <person name="Secka A."/>
            <person name="Antonio M."/>
            <person name="Oren A."/>
            <person name="Chaudhuri R."/>
            <person name="La Ragione R.M."/>
            <person name="Hildebrand F."/>
            <person name="Pallen M.J."/>
        </authorList>
    </citation>
    <scope>NUCLEOTIDE SEQUENCE [LARGE SCALE GENOMIC DNA]</scope>
    <source>
        <strain evidence="1 2">Sa1BUA2</strain>
    </source>
</reference>
<proteinExistence type="predicted"/>
<accession>A0ABR8VPN4</accession>